<dbReference type="GO" id="GO:0006355">
    <property type="term" value="P:regulation of DNA-templated transcription"/>
    <property type="evidence" value="ECO:0007669"/>
    <property type="project" value="InterPro"/>
</dbReference>
<comment type="caution">
    <text evidence="1">The sequence shown here is derived from an EMBL/GenBank/DDBJ whole genome shotgun (WGS) entry which is preliminary data.</text>
</comment>
<reference evidence="2" key="1">
    <citation type="submission" date="2023-07" db="EMBL/GenBank/DDBJ databases">
        <authorList>
            <person name="Luz R."/>
            <person name="Cordeiro R."/>
            <person name="Fonseca A."/>
            <person name="Goncalves V."/>
        </authorList>
    </citation>
    <scope>NUCLEOTIDE SEQUENCE [LARGE SCALE GENOMIC DNA]</scope>
    <source>
        <strain evidence="2">BACA0444</strain>
    </source>
</reference>
<dbReference type="AlphaFoldDB" id="A0AAE4FQR7"/>
<dbReference type="InterPro" id="IPR009044">
    <property type="entry name" value="ssDNA-bd_transcriptional_reg"/>
</dbReference>
<organism evidence="1 2">
    <name type="scientific">Pseudocalidococcus azoricus BACA0444</name>
    <dbReference type="NCBI Taxonomy" id="2918990"/>
    <lineage>
        <taxon>Bacteria</taxon>
        <taxon>Bacillati</taxon>
        <taxon>Cyanobacteriota</taxon>
        <taxon>Cyanophyceae</taxon>
        <taxon>Acaryochloridales</taxon>
        <taxon>Thermosynechococcaceae</taxon>
        <taxon>Pseudocalidococcus</taxon>
        <taxon>Pseudocalidococcus azoricus</taxon>
    </lineage>
</organism>
<dbReference type="Proteomes" id="UP001268256">
    <property type="component" value="Unassembled WGS sequence"/>
</dbReference>
<evidence type="ECO:0000313" key="1">
    <source>
        <dbReference type="EMBL" id="MDS3859792.1"/>
    </source>
</evidence>
<dbReference type="SUPFAM" id="SSF54447">
    <property type="entry name" value="ssDNA-binding transcriptional regulator domain"/>
    <property type="match status" value="1"/>
</dbReference>
<dbReference type="InterPro" id="IPR014947">
    <property type="entry name" value="DUF1818"/>
</dbReference>
<keyword evidence="2" id="KW-1185">Reference proteome</keyword>
<gene>
    <name evidence="1" type="ORF">RIF25_03115</name>
</gene>
<dbReference type="Gene3D" id="2.30.31.10">
    <property type="entry name" value="Transcriptional Coactivator Pc4, Chain A"/>
    <property type="match status" value="1"/>
</dbReference>
<dbReference type="Pfam" id="PF08848">
    <property type="entry name" value="DUF1818"/>
    <property type="match status" value="1"/>
</dbReference>
<proteinExistence type="predicted"/>
<evidence type="ECO:0000313" key="2">
    <source>
        <dbReference type="Proteomes" id="UP001268256"/>
    </source>
</evidence>
<dbReference type="GO" id="GO:0003677">
    <property type="term" value="F:DNA binding"/>
    <property type="evidence" value="ECO:0007669"/>
    <property type="project" value="InterPro"/>
</dbReference>
<sequence length="125" mass="14149">MSRQIHQGAGWRLGWDQSEQEFQGLLGTDEWAVELTRSEMQDFSTLFQQLARQMTEMQAHLMPEETLACEAQTTRVWLEVAGNTQAYALRMILLIGRKVEGEWSVTATQALLAACDLLPVTAHQI</sequence>
<protein>
    <submittedName>
        <fullName evidence="1">DUF1818 family protein</fullName>
    </submittedName>
</protein>
<name>A0AAE4FQR7_9CYAN</name>
<accession>A0AAE4FQR7</accession>
<dbReference type="RefSeq" id="WP_322877096.1">
    <property type="nucleotide sequence ID" value="NZ_JAVMIP010000002.1"/>
</dbReference>
<dbReference type="EMBL" id="JAVMIP010000002">
    <property type="protein sequence ID" value="MDS3859792.1"/>
    <property type="molecule type" value="Genomic_DNA"/>
</dbReference>